<evidence type="ECO:0000256" key="1">
    <source>
        <dbReference type="SAM" id="MobiDB-lite"/>
    </source>
</evidence>
<feature type="compositionally biased region" description="Basic residues" evidence="1">
    <location>
        <begin position="1"/>
        <end position="27"/>
    </location>
</feature>
<sequence length="298" mass="33827">MGVGRRNAHKKRHAHRHDRKERTRRHGNMPVARPDHSVLRNLIPKAGMIYPFDHTLMRSDQSDIGVSTAVRQGLDVPKFSTAMLDRVFSRIFEEATKVLQQTGSHVFTNDPIAYMRILRARPSLQDIWMRRRVDMLATLFLILPRAIDAFLEVDTLNWSGLDGVSWLVSGGMDIIKPDEEENAAREEQEAENLESDSDDGLFVKQTYSIEMDETNKMDVSDTEEMDGKQALSTDAPAAKEFQLSLEQVVEGMRRLHIDIDETALTEAFAKLRIGDAARPAPRKNGNPFLDDSEDDEIL</sequence>
<dbReference type="AlphaFoldDB" id="A0AAN6VBV6"/>
<feature type="region of interest" description="Disordered" evidence="1">
    <location>
        <begin position="273"/>
        <end position="298"/>
    </location>
</feature>
<evidence type="ECO:0000313" key="3">
    <source>
        <dbReference type="Proteomes" id="UP001302745"/>
    </source>
</evidence>
<evidence type="ECO:0000313" key="2">
    <source>
        <dbReference type="EMBL" id="KAK4148544.1"/>
    </source>
</evidence>
<organism evidence="2 3">
    <name type="scientific">Chaetomidium leptoderma</name>
    <dbReference type="NCBI Taxonomy" id="669021"/>
    <lineage>
        <taxon>Eukaryota</taxon>
        <taxon>Fungi</taxon>
        <taxon>Dikarya</taxon>
        <taxon>Ascomycota</taxon>
        <taxon>Pezizomycotina</taxon>
        <taxon>Sordariomycetes</taxon>
        <taxon>Sordariomycetidae</taxon>
        <taxon>Sordariales</taxon>
        <taxon>Chaetomiaceae</taxon>
        <taxon>Chaetomidium</taxon>
    </lineage>
</organism>
<feature type="region of interest" description="Disordered" evidence="1">
    <location>
        <begin position="1"/>
        <end position="33"/>
    </location>
</feature>
<feature type="region of interest" description="Disordered" evidence="1">
    <location>
        <begin position="213"/>
        <end position="234"/>
    </location>
</feature>
<reference evidence="2" key="1">
    <citation type="journal article" date="2023" name="Mol. Phylogenet. Evol.">
        <title>Genome-scale phylogeny and comparative genomics of the fungal order Sordariales.</title>
        <authorList>
            <person name="Hensen N."/>
            <person name="Bonometti L."/>
            <person name="Westerberg I."/>
            <person name="Brannstrom I.O."/>
            <person name="Guillou S."/>
            <person name="Cros-Aarteil S."/>
            <person name="Calhoun S."/>
            <person name="Haridas S."/>
            <person name="Kuo A."/>
            <person name="Mondo S."/>
            <person name="Pangilinan J."/>
            <person name="Riley R."/>
            <person name="LaButti K."/>
            <person name="Andreopoulos B."/>
            <person name="Lipzen A."/>
            <person name="Chen C."/>
            <person name="Yan M."/>
            <person name="Daum C."/>
            <person name="Ng V."/>
            <person name="Clum A."/>
            <person name="Steindorff A."/>
            <person name="Ohm R.A."/>
            <person name="Martin F."/>
            <person name="Silar P."/>
            <person name="Natvig D.O."/>
            <person name="Lalanne C."/>
            <person name="Gautier V."/>
            <person name="Ament-Velasquez S.L."/>
            <person name="Kruys A."/>
            <person name="Hutchinson M.I."/>
            <person name="Powell A.J."/>
            <person name="Barry K."/>
            <person name="Miller A.N."/>
            <person name="Grigoriev I.V."/>
            <person name="Debuchy R."/>
            <person name="Gladieux P."/>
            <person name="Hiltunen Thoren M."/>
            <person name="Johannesson H."/>
        </authorList>
    </citation>
    <scope>NUCLEOTIDE SEQUENCE</scope>
    <source>
        <strain evidence="2">CBS 538.74</strain>
    </source>
</reference>
<name>A0AAN6VBV6_9PEZI</name>
<reference evidence="2" key="2">
    <citation type="submission" date="2023-05" db="EMBL/GenBank/DDBJ databases">
        <authorList>
            <consortium name="Lawrence Berkeley National Laboratory"/>
            <person name="Steindorff A."/>
            <person name="Hensen N."/>
            <person name="Bonometti L."/>
            <person name="Westerberg I."/>
            <person name="Brannstrom I.O."/>
            <person name="Guillou S."/>
            <person name="Cros-Aarteil S."/>
            <person name="Calhoun S."/>
            <person name="Haridas S."/>
            <person name="Kuo A."/>
            <person name="Mondo S."/>
            <person name="Pangilinan J."/>
            <person name="Riley R."/>
            <person name="Labutti K."/>
            <person name="Andreopoulos B."/>
            <person name="Lipzen A."/>
            <person name="Chen C."/>
            <person name="Yanf M."/>
            <person name="Daum C."/>
            <person name="Ng V."/>
            <person name="Clum A."/>
            <person name="Ohm R."/>
            <person name="Martin F."/>
            <person name="Silar P."/>
            <person name="Natvig D."/>
            <person name="Lalanne C."/>
            <person name="Gautier V."/>
            <person name="Ament-Velasquez S.L."/>
            <person name="Kruys A."/>
            <person name="Hutchinson M.I."/>
            <person name="Powell A.J."/>
            <person name="Barry K."/>
            <person name="Miller A.N."/>
            <person name="Grigoriev I.V."/>
            <person name="Debuchy R."/>
            <person name="Gladieux P."/>
            <person name="Thoren M.H."/>
            <person name="Johannesson H."/>
        </authorList>
    </citation>
    <scope>NUCLEOTIDE SEQUENCE</scope>
    <source>
        <strain evidence="2">CBS 538.74</strain>
    </source>
</reference>
<protein>
    <submittedName>
        <fullName evidence="2">Uncharacterized protein</fullName>
    </submittedName>
</protein>
<comment type="caution">
    <text evidence="2">The sequence shown here is derived from an EMBL/GenBank/DDBJ whole genome shotgun (WGS) entry which is preliminary data.</text>
</comment>
<dbReference type="EMBL" id="MU857332">
    <property type="protein sequence ID" value="KAK4148544.1"/>
    <property type="molecule type" value="Genomic_DNA"/>
</dbReference>
<accession>A0AAN6VBV6</accession>
<keyword evidence="3" id="KW-1185">Reference proteome</keyword>
<proteinExistence type="predicted"/>
<gene>
    <name evidence="2" type="ORF">C8A00DRAFT_38878</name>
</gene>
<dbReference type="Proteomes" id="UP001302745">
    <property type="component" value="Unassembled WGS sequence"/>
</dbReference>